<comment type="caution">
    <text evidence="2">The sequence shown here is derived from an EMBL/GenBank/DDBJ whole genome shotgun (WGS) entry which is preliminary data.</text>
</comment>
<name>A0ABP4UPX1_9ACTN</name>
<evidence type="ECO:0000313" key="2">
    <source>
        <dbReference type="EMBL" id="GAA1707895.1"/>
    </source>
</evidence>
<sequence>MRTFTRLCAAAAVALVVAGCANPMADHGSMGASPSAADHRGMEMATGDGLAASADGFRLAIGKTAGPLTFQILGTNGKPVTSFEVDQTKRMHFYLVRSDLTGFQHVHPEMAADGTWTANLATAAPGSYRAYASFLSAGKALVLSQPVSVPGKASAMVLPPPTTTTTVDGYTLTVDSPSLLAGMSHPLTVSVAREGKPVTDLQPYLDTYAHLTAFHAGDQAFAHLHPEGSVQGDHGGPKLTFVAMLPKSGDWRLFVQFQTGGRLRTAAITLRVR</sequence>
<dbReference type="EMBL" id="BAAANY010000032">
    <property type="protein sequence ID" value="GAA1707895.1"/>
    <property type="molecule type" value="Genomic_DNA"/>
</dbReference>
<keyword evidence="3" id="KW-1185">Reference proteome</keyword>
<feature type="chain" id="PRO_5047397318" description="Secreted protein" evidence="1">
    <location>
        <begin position="26"/>
        <end position="273"/>
    </location>
</feature>
<feature type="signal peptide" evidence="1">
    <location>
        <begin position="1"/>
        <end position="25"/>
    </location>
</feature>
<organism evidence="2 3">
    <name type="scientific">Fodinicola feengrottensis</name>
    <dbReference type="NCBI Taxonomy" id="435914"/>
    <lineage>
        <taxon>Bacteria</taxon>
        <taxon>Bacillati</taxon>
        <taxon>Actinomycetota</taxon>
        <taxon>Actinomycetes</taxon>
        <taxon>Mycobacteriales</taxon>
        <taxon>Fodinicola</taxon>
    </lineage>
</organism>
<protein>
    <recommendedName>
        <fullName evidence="4">Secreted protein</fullName>
    </recommendedName>
</protein>
<accession>A0ABP4UPX1</accession>
<evidence type="ECO:0008006" key="4">
    <source>
        <dbReference type="Google" id="ProtNLM"/>
    </source>
</evidence>
<dbReference type="RefSeq" id="WP_344314176.1">
    <property type="nucleotide sequence ID" value="NZ_BAAANY010000032.1"/>
</dbReference>
<evidence type="ECO:0000256" key="1">
    <source>
        <dbReference type="SAM" id="SignalP"/>
    </source>
</evidence>
<proteinExistence type="predicted"/>
<keyword evidence="1" id="KW-0732">Signal</keyword>
<gene>
    <name evidence="2" type="ORF">GCM10009765_66790</name>
</gene>
<reference evidence="3" key="1">
    <citation type="journal article" date="2019" name="Int. J. Syst. Evol. Microbiol.">
        <title>The Global Catalogue of Microorganisms (GCM) 10K type strain sequencing project: providing services to taxonomists for standard genome sequencing and annotation.</title>
        <authorList>
            <consortium name="The Broad Institute Genomics Platform"/>
            <consortium name="The Broad Institute Genome Sequencing Center for Infectious Disease"/>
            <person name="Wu L."/>
            <person name="Ma J."/>
        </authorList>
    </citation>
    <scope>NUCLEOTIDE SEQUENCE [LARGE SCALE GENOMIC DNA]</scope>
    <source>
        <strain evidence="3">JCM 14718</strain>
    </source>
</reference>
<dbReference type="Proteomes" id="UP001500618">
    <property type="component" value="Unassembled WGS sequence"/>
</dbReference>
<evidence type="ECO:0000313" key="3">
    <source>
        <dbReference type="Proteomes" id="UP001500618"/>
    </source>
</evidence>
<dbReference type="PROSITE" id="PS51257">
    <property type="entry name" value="PROKAR_LIPOPROTEIN"/>
    <property type="match status" value="1"/>
</dbReference>